<keyword evidence="2 3" id="KW-0326">Glycosidase</keyword>
<dbReference type="Gene3D" id="3.20.20.80">
    <property type="entry name" value="Glycosidases"/>
    <property type="match status" value="1"/>
</dbReference>
<evidence type="ECO:0000259" key="6">
    <source>
        <dbReference type="Pfam" id="PF00150"/>
    </source>
</evidence>
<dbReference type="SUPFAM" id="SSF51445">
    <property type="entry name" value="(Trans)glycosidases"/>
    <property type="match status" value="1"/>
</dbReference>
<evidence type="ECO:0000256" key="2">
    <source>
        <dbReference type="ARBA" id="ARBA00023295"/>
    </source>
</evidence>
<feature type="region of interest" description="Disordered" evidence="4">
    <location>
        <begin position="30"/>
        <end position="58"/>
    </location>
</feature>
<dbReference type="PANTHER" id="PTHR12631">
    <property type="entry name" value="ALPHA-L-IDURONIDASE"/>
    <property type="match status" value="1"/>
</dbReference>
<name>A0AAE3FG98_9BACT</name>
<evidence type="ECO:0000256" key="5">
    <source>
        <dbReference type="SAM" id="SignalP"/>
    </source>
</evidence>
<dbReference type="InterPro" id="IPR017853">
    <property type="entry name" value="GH"/>
</dbReference>
<feature type="chain" id="PRO_5042020018" evidence="5">
    <location>
        <begin position="26"/>
        <end position="589"/>
    </location>
</feature>
<feature type="domain" description="Glycoside hydrolase family 5" evidence="6">
    <location>
        <begin position="200"/>
        <end position="362"/>
    </location>
</feature>
<accession>A0AAE3FG98</accession>
<evidence type="ECO:0000256" key="1">
    <source>
        <dbReference type="ARBA" id="ARBA00022801"/>
    </source>
</evidence>
<proteinExistence type="inferred from homology"/>
<organism evidence="7 8">
    <name type="scientific">Candidatus Colimorpha enterica</name>
    <dbReference type="NCBI Taxonomy" id="3083063"/>
    <lineage>
        <taxon>Bacteria</taxon>
        <taxon>Pseudomonadati</taxon>
        <taxon>Bacteroidota</taxon>
        <taxon>Bacteroidia</taxon>
        <taxon>Bacteroidales</taxon>
        <taxon>Candidatus Colimorpha</taxon>
    </lineage>
</organism>
<protein>
    <submittedName>
        <fullName evidence="7">Cellulase family glycosylhydrolase</fullName>
    </submittedName>
</protein>
<feature type="signal peptide" evidence="5">
    <location>
        <begin position="1"/>
        <end position="25"/>
    </location>
</feature>
<dbReference type="InterPro" id="IPR001547">
    <property type="entry name" value="Glyco_hydro_5"/>
</dbReference>
<dbReference type="Pfam" id="PF00150">
    <property type="entry name" value="Cellulase"/>
    <property type="match status" value="1"/>
</dbReference>
<evidence type="ECO:0000313" key="7">
    <source>
        <dbReference type="EMBL" id="MCI5754969.1"/>
    </source>
</evidence>
<evidence type="ECO:0000256" key="3">
    <source>
        <dbReference type="RuleBase" id="RU361153"/>
    </source>
</evidence>
<feature type="compositionally biased region" description="Polar residues" evidence="4">
    <location>
        <begin position="30"/>
        <end position="52"/>
    </location>
</feature>
<dbReference type="InterPro" id="IPR051923">
    <property type="entry name" value="Glycosyl_Hydrolase_39"/>
</dbReference>
<dbReference type="PANTHER" id="PTHR12631:SF10">
    <property type="entry name" value="BETA-XYLOSIDASE-LIKE PROTEIN-RELATED"/>
    <property type="match status" value="1"/>
</dbReference>
<dbReference type="GO" id="GO:0004553">
    <property type="term" value="F:hydrolase activity, hydrolyzing O-glycosyl compounds"/>
    <property type="evidence" value="ECO:0007669"/>
    <property type="project" value="InterPro"/>
</dbReference>
<reference evidence="7 8" key="1">
    <citation type="submission" date="2022-03" db="EMBL/GenBank/DDBJ databases">
        <title>Metagenome-assembled genomes from swine fecal metagenomes.</title>
        <authorList>
            <person name="Holman D.B."/>
            <person name="Kommadath A."/>
        </authorList>
    </citation>
    <scope>NUCLEOTIDE SEQUENCE [LARGE SCALE GENOMIC DNA]</scope>
    <source>
        <strain evidence="7">SUG147</strain>
    </source>
</reference>
<evidence type="ECO:0000313" key="8">
    <source>
        <dbReference type="Proteomes" id="UP001139365"/>
    </source>
</evidence>
<comment type="caution">
    <text evidence="7">The sequence shown here is derived from an EMBL/GenBank/DDBJ whole genome shotgun (WGS) entry which is preliminary data.</text>
</comment>
<dbReference type="AlphaFoldDB" id="A0AAE3FG98"/>
<comment type="similarity">
    <text evidence="3">Belongs to the glycosyl hydrolase 5 (cellulase A) family.</text>
</comment>
<keyword evidence="5" id="KW-0732">Signal</keyword>
<dbReference type="EMBL" id="JALEMU010000028">
    <property type="protein sequence ID" value="MCI5754969.1"/>
    <property type="molecule type" value="Genomic_DNA"/>
</dbReference>
<dbReference type="Proteomes" id="UP001139365">
    <property type="component" value="Unassembled WGS sequence"/>
</dbReference>
<keyword evidence="1 3" id="KW-0378">Hydrolase</keyword>
<dbReference type="PROSITE" id="PS51257">
    <property type="entry name" value="PROKAR_LIPOPROTEIN"/>
    <property type="match status" value="1"/>
</dbReference>
<gene>
    <name evidence="7" type="ORF">MR241_01590</name>
</gene>
<evidence type="ECO:0000256" key="4">
    <source>
        <dbReference type="SAM" id="MobiDB-lite"/>
    </source>
</evidence>
<dbReference type="GO" id="GO:0000272">
    <property type="term" value="P:polysaccharide catabolic process"/>
    <property type="evidence" value="ECO:0007669"/>
    <property type="project" value="InterPro"/>
</dbReference>
<sequence>MKNKIISAAAALLFLAGIAAGCAVGGNPSVTTDDNKNSAGTTDTEPTQTTSGGKKDPVEYHYKNASLQENGKRLAFGVLNDINLFEPDTEVRYYISFSGKKLTGKVATVTIESDQLAYDIVKNHKLEGTEIVDSFVPKMNGIYRLRLKIVGDETELKFSIGVVPRNKTANPEFIFSCQPCLARVFTGRYSVLGQSSIDRQAASMIKTIEYMGFNGIREDAIYWGDFQPTKDSEMNFGLFDRLLETANSHGQSLIYIIGTPPEWAYKEKYKNDTEICYNVCPEKEYWEDFCREVAVHTRNVERGKLIWQIWNEPDGEFFHGTSEEYCELLDIGARTIRQYDPDAYIIGPGLVAPINQERAEWWSKDTFPMGNTIKKLLDDKILDAYAHHLHYPFDDNFFEYMENGIGLVQRTCGLGTTGLFNTESGVCSSDNAWCATENVAKALYFRARGYKDFTVFAFSSSTEEFDGWTMFNGYLQPRESVIAYSTMLRFVGQATEHETICSDRSLFADIYYDGEKSVVTVYYDGEQKTGKGTLVLPEGKDYTAYNIYGNKKALASNEITASADCVYIVYDGKVSASDFSFRTGKITET</sequence>